<gene>
    <name evidence="1" type="ORF">Tco_1055096</name>
</gene>
<reference evidence="1" key="2">
    <citation type="submission" date="2022-01" db="EMBL/GenBank/DDBJ databases">
        <authorList>
            <person name="Yamashiro T."/>
            <person name="Shiraishi A."/>
            <person name="Satake H."/>
            <person name="Nakayama K."/>
        </authorList>
    </citation>
    <scope>NUCLEOTIDE SEQUENCE</scope>
</reference>
<proteinExistence type="predicted"/>
<dbReference type="Proteomes" id="UP001151760">
    <property type="component" value="Unassembled WGS sequence"/>
</dbReference>
<protein>
    <recommendedName>
        <fullName evidence="3">Reverse transcriptase zinc-binding domain-containing protein</fullName>
    </recommendedName>
</protein>
<name>A0ABQ5GZ14_9ASTR</name>
<reference evidence="1" key="1">
    <citation type="journal article" date="2022" name="Int. J. Mol. Sci.">
        <title>Draft Genome of Tanacetum Coccineum: Genomic Comparison of Closely Related Tanacetum-Family Plants.</title>
        <authorList>
            <person name="Yamashiro T."/>
            <person name="Shiraishi A."/>
            <person name="Nakayama K."/>
            <person name="Satake H."/>
        </authorList>
    </citation>
    <scope>NUCLEOTIDE SEQUENCE</scope>
</reference>
<evidence type="ECO:0000313" key="1">
    <source>
        <dbReference type="EMBL" id="GJT80754.1"/>
    </source>
</evidence>
<evidence type="ECO:0000313" key="2">
    <source>
        <dbReference type="Proteomes" id="UP001151760"/>
    </source>
</evidence>
<dbReference type="PANTHER" id="PTHR36617:SF5">
    <property type="entry name" value="OS05G0421675 PROTEIN"/>
    <property type="match status" value="1"/>
</dbReference>
<sequence>MFALEIHKSGPVCNFGFWEDGQWKWDVKFRRRLFDWEVDQFEAFSSLLNSMMLVTSNEDKVIWSIESSGKFSLKSFCYEVENMNYHGNPLLSSIWKFKAPPKARLICWQVLSGKFPIRDLLSNVHFRFLPYFHEVDIFLSSCSSHSIVHVHRECNSDADKLAKDEVYRTSPLSIWKDD</sequence>
<accession>A0ABQ5GZ14</accession>
<comment type="caution">
    <text evidence="1">The sequence shown here is derived from an EMBL/GenBank/DDBJ whole genome shotgun (WGS) entry which is preliminary data.</text>
</comment>
<evidence type="ECO:0008006" key="3">
    <source>
        <dbReference type="Google" id="ProtNLM"/>
    </source>
</evidence>
<organism evidence="1 2">
    <name type="scientific">Tanacetum coccineum</name>
    <dbReference type="NCBI Taxonomy" id="301880"/>
    <lineage>
        <taxon>Eukaryota</taxon>
        <taxon>Viridiplantae</taxon>
        <taxon>Streptophyta</taxon>
        <taxon>Embryophyta</taxon>
        <taxon>Tracheophyta</taxon>
        <taxon>Spermatophyta</taxon>
        <taxon>Magnoliopsida</taxon>
        <taxon>eudicotyledons</taxon>
        <taxon>Gunneridae</taxon>
        <taxon>Pentapetalae</taxon>
        <taxon>asterids</taxon>
        <taxon>campanulids</taxon>
        <taxon>Asterales</taxon>
        <taxon>Asteraceae</taxon>
        <taxon>Asteroideae</taxon>
        <taxon>Anthemideae</taxon>
        <taxon>Anthemidinae</taxon>
        <taxon>Tanacetum</taxon>
    </lineage>
</organism>
<keyword evidence="2" id="KW-1185">Reference proteome</keyword>
<dbReference type="PANTHER" id="PTHR36617">
    <property type="entry name" value="PROTEIN, PUTATIVE-RELATED"/>
    <property type="match status" value="1"/>
</dbReference>
<dbReference type="EMBL" id="BQNB010019022">
    <property type="protein sequence ID" value="GJT80754.1"/>
    <property type="molecule type" value="Genomic_DNA"/>
</dbReference>